<gene>
    <name evidence="1" type="ORF">E3T47_11490</name>
</gene>
<organism evidence="1 2">
    <name type="scientific">Cryobacterium ruanii</name>
    <dbReference type="NCBI Taxonomy" id="1259197"/>
    <lineage>
        <taxon>Bacteria</taxon>
        <taxon>Bacillati</taxon>
        <taxon>Actinomycetota</taxon>
        <taxon>Actinomycetes</taxon>
        <taxon>Micrococcales</taxon>
        <taxon>Microbacteriaceae</taxon>
        <taxon>Cryobacterium</taxon>
    </lineage>
</organism>
<name>A0A4R9ANV1_9MICO</name>
<accession>A0A4R9ANV1</accession>
<keyword evidence="2" id="KW-1185">Reference proteome</keyword>
<comment type="caution">
    <text evidence="1">The sequence shown here is derived from an EMBL/GenBank/DDBJ whole genome shotgun (WGS) entry which is preliminary data.</text>
</comment>
<dbReference type="OrthoDB" id="5147581at2"/>
<protein>
    <submittedName>
        <fullName evidence="1">Uncharacterized protein</fullName>
    </submittedName>
</protein>
<sequence>MELNEILNRTADRIVADGTHAESRTLQAMESAARDLSPGAAAALVDWNGSEIARLRAFGIVHGVLLRDLSANAQAELLTQLLGTSALVLAA</sequence>
<evidence type="ECO:0000313" key="2">
    <source>
        <dbReference type="Proteomes" id="UP000298154"/>
    </source>
</evidence>
<dbReference type="Proteomes" id="UP000298154">
    <property type="component" value="Unassembled WGS sequence"/>
</dbReference>
<proteinExistence type="predicted"/>
<reference evidence="1 2" key="1">
    <citation type="submission" date="2019-03" db="EMBL/GenBank/DDBJ databases">
        <title>Genomics of glacier-inhabiting Cryobacterium strains.</title>
        <authorList>
            <person name="Liu Q."/>
            <person name="Xin Y.-H."/>
        </authorList>
    </citation>
    <scope>NUCLEOTIDE SEQUENCE [LARGE SCALE GENOMIC DNA]</scope>
    <source>
        <strain evidence="1 2">Sr36</strain>
    </source>
</reference>
<dbReference type="EMBL" id="SOHK01000015">
    <property type="protein sequence ID" value="TFD65425.1"/>
    <property type="molecule type" value="Genomic_DNA"/>
</dbReference>
<dbReference type="AlphaFoldDB" id="A0A4R9ANV1"/>
<evidence type="ECO:0000313" key="1">
    <source>
        <dbReference type="EMBL" id="TFD65425.1"/>
    </source>
</evidence>
<dbReference type="RefSeq" id="WP_134556177.1">
    <property type="nucleotide sequence ID" value="NZ_SOHK01000015.1"/>
</dbReference>